<keyword evidence="4" id="KW-0812">Transmembrane</keyword>
<dbReference type="Pfam" id="PF10099">
    <property type="entry name" value="RskA_C"/>
    <property type="match status" value="1"/>
</dbReference>
<dbReference type="Pfam" id="PF04542">
    <property type="entry name" value="Sigma70_r2"/>
    <property type="match status" value="1"/>
</dbReference>
<evidence type="ECO:0000256" key="3">
    <source>
        <dbReference type="ARBA" id="ARBA00023163"/>
    </source>
</evidence>
<keyword evidence="8" id="KW-1185">Reference proteome</keyword>
<keyword evidence="3" id="KW-0804">Transcription</keyword>
<proteinExistence type="predicted"/>
<dbReference type="Gene3D" id="1.10.1740.10">
    <property type="match status" value="1"/>
</dbReference>
<evidence type="ECO:0000313" key="8">
    <source>
        <dbReference type="Proteomes" id="UP000635316"/>
    </source>
</evidence>
<dbReference type="EMBL" id="JAENGP010000004">
    <property type="protein sequence ID" value="MBK1780468.1"/>
    <property type="molecule type" value="Genomic_DNA"/>
</dbReference>
<evidence type="ECO:0000256" key="2">
    <source>
        <dbReference type="ARBA" id="ARBA00023082"/>
    </source>
</evidence>
<feature type="domain" description="Anti-sigma K factor RskA C-terminal" evidence="6">
    <location>
        <begin position="318"/>
        <end position="426"/>
    </location>
</feature>
<evidence type="ECO:0000259" key="5">
    <source>
        <dbReference type="Pfam" id="PF04542"/>
    </source>
</evidence>
<feature type="domain" description="RNA polymerase sigma-70 region 2" evidence="5">
    <location>
        <begin position="28"/>
        <end position="85"/>
    </location>
</feature>
<accession>A0ABS1EBP9</accession>
<reference evidence="7 8" key="1">
    <citation type="submission" date="2020-12" db="EMBL/GenBank/DDBJ databases">
        <authorList>
            <person name="Lu T."/>
            <person name="Wang Q."/>
            <person name="Han X."/>
        </authorList>
    </citation>
    <scope>NUCLEOTIDE SEQUENCE [LARGE SCALE GENOMIC DNA]</scope>
    <source>
        <strain evidence="7 8">WQ 585</strain>
    </source>
</reference>
<organism evidence="7 8">
    <name type="scientific">Advenella mandrilli</name>
    <dbReference type="NCBI Taxonomy" id="2800330"/>
    <lineage>
        <taxon>Bacteria</taxon>
        <taxon>Pseudomonadati</taxon>
        <taxon>Pseudomonadota</taxon>
        <taxon>Betaproteobacteria</taxon>
        <taxon>Burkholderiales</taxon>
        <taxon>Alcaligenaceae</taxon>
    </lineage>
</organism>
<dbReference type="InterPro" id="IPR039425">
    <property type="entry name" value="RNA_pol_sigma-70-like"/>
</dbReference>
<comment type="caution">
    <text evidence="7">The sequence shown here is derived from an EMBL/GenBank/DDBJ whole genome shotgun (WGS) entry which is preliminary data.</text>
</comment>
<protein>
    <submittedName>
        <fullName evidence="7">Anti-sigma factor</fullName>
    </submittedName>
</protein>
<dbReference type="InterPro" id="IPR007627">
    <property type="entry name" value="RNA_pol_sigma70_r2"/>
</dbReference>
<dbReference type="InterPro" id="IPR018764">
    <property type="entry name" value="RskA_C"/>
</dbReference>
<dbReference type="SUPFAM" id="SSF88946">
    <property type="entry name" value="Sigma2 domain of RNA polymerase sigma factors"/>
    <property type="match status" value="1"/>
</dbReference>
<keyword evidence="2" id="KW-0731">Sigma factor</keyword>
<keyword evidence="1" id="KW-0805">Transcription regulation</keyword>
<evidence type="ECO:0000313" key="7">
    <source>
        <dbReference type="EMBL" id="MBK1780468.1"/>
    </source>
</evidence>
<keyword evidence="4" id="KW-0472">Membrane</keyword>
<name>A0ABS1EBP9_9BURK</name>
<dbReference type="PANTHER" id="PTHR43133:SF62">
    <property type="entry name" value="RNA POLYMERASE SIGMA FACTOR SIGZ"/>
    <property type="match status" value="1"/>
</dbReference>
<keyword evidence="4" id="KW-1133">Transmembrane helix</keyword>
<evidence type="ECO:0000256" key="4">
    <source>
        <dbReference type="SAM" id="Phobius"/>
    </source>
</evidence>
<dbReference type="PANTHER" id="PTHR43133">
    <property type="entry name" value="RNA POLYMERASE ECF-TYPE SIGMA FACTO"/>
    <property type="match status" value="1"/>
</dbReference>
<gene>
    <name evidence="7" type="ORF">JHL22_04495</name>
</gene>
<dbReference type="RefSeq" id="WP_200234367.1">
    <property type="nucleotide sequence ID" value="NZ_JAENGP010000004.1"/>
</dbReference>
<evidence type="ECO:0000259" key="6">
    <source>
        <dbReference type="Pfam" id="PF10099"/>
    </source>
</evidence>
<feature type="transmembrane region" description="Helical" evidence="4">
    <location>
        <begin position="298"/>
        <end position="317"/>
    </location>
</feature>
<evidence type="ECO:0000256" key="1">
    <source>
        <dbReference type="ARBA" id="ARBA00023015"/>
    </source>
</evidence>
<sequence length="438" mass="48929">MFNKSTSFQYEKTLKACGKGQKSAIQNLYKHDAPQMLALAFRILGNLSYAEQAVQRAFVTIWKNAHTYNEEVGPAKGWIYSILRYHIGALYKQNYDSIQAALQSRDSVLVETLSHLQAEINTEHAAHTGFHAFLEELPLEPQSCLINMYFSSGEQATTATLLNMPLGRFKENILLGLRHLSKKLNNFPYHADNEKIGEYVLGGLTGEEERHVLQLFNQDSTAASIALIWEDHFTHYLDQLPEQPLHPRLWSSIKHNLQNTEEASGILDIIHEHETPGLSGLLARVRETGKIVSNNLRLWKITSLILAICLLLIVSIFPSSSNMAKMIAVLSSPSQNSQAAWIVNVNQDGAARFKPLVQQNIDENLAMEVWVQPEIPSNDYRSLGTLKSTRAFTIEPENLGKVNPGQLFQISLEPIGGSTSGKPTGSVLYQGRLIDLSN</sequence>
<dbReference type="Proteomes" id="UP000635316">
    <property type="component" value="Unassembled WGS sequence"/>
</dbReference>
<dbReference type="InterPro" id="IPR013325">
    <property type="entry name" value="RNA_pol_sigma_r2"/>
</dbReference>